<keyword evidence="1 3" id="KW-0732">Signal</keyword>
<dbReference type="PANTHER" id="PTHR15462">
    <property type="entry name" value="SERINE PROTEASE"/>
    <property type="match status" value="1"/>
</dbReference>
<feature type="compositionally biased region" description="Low complexity" evidence="2">
    <location>
        <begin position="570"/>
        <end position="592"/>
    </location>
</feature>
<dbReference type="GO" id="GO:0006508">
    <property type="term" value="P:proteolysis"/>
    <property type="evidence" value="ECO:0007669"/>
    <property type="project" value="InterPro"/>
</dbReference>
<dbReference type="Pfam" id="PF00089">
    <property type="entry name" value="Trypsin"/>
    <property type="match status" value="1"/>
</dbReference>
<dbReference type="Proteomes" id="UP000236333">
    <property type="component" value="Unassembled WGS sequence"/>
</dbReference>
<feature type="compositionally biased region" description="Gly residues" evidence="2">
    <location>
        <begin position="668"/>
        <end position="681"/>
    </location>
</feature>
<dbReference type="InterPro" id="IPR001254">
    <property type="entry name" value="Trypsin_dom"/>
</dbReference>
<reference evidence="5 6" key="1">
    <citation type="journal article" date="2017" name="Mol. Biol. Evol.">
        <title>The 4-celled Tetrabaena socialis nuclear genome reveals the essential components for genetic control of cell number at the origin of multicellularity in the volvocine lineage.</title>
        <authorList>
            <person name="Featherston J."/>
            <person name="Arakaki Y."/>
            <person name="Hanschen E.R."/>
            <person name="Ferris P.J."/>
            <person name="Michod R.E."/>
            <person name="Olson B.J.S.C."/>
            <person name="Nozaki H."/>
            <person name="Durand P.M."/>
        </authorList>
    </citation>
    <scope>NUCLEOTIDE SEQUENCE [LARGE SCALE GENOMIC DNA]</scope>
    <source>
        <strain evidence="5 6">NIES-571</strain>
    </source>
</reference>
<evidence type="ECO:0000259" key="4">
    <source>
        <dbReference type="Pfam" id="PF00089"/>
    </source>
</evidence>
<feature type="compositionally biased region" description="Low complexity" evidence="2">
    <location>
        <begin position="348"/>
        <end position="368"/>
    </location>
</feature>
<feature type="region of interest" description="Disordered" evidence="2">
    <location>
        <begin position="745"/>
        <end position="869"/>
    </location>
</feature>
<feature type="compositionally biased region" description="Low complexity" evidence="2">
    <location>
        <begin position="468"/>
        <end position="479"/>
    </location>
</feature>
<evidence type="ECO:0000256" key="1">
    <source>
        <dbReference type="ARBA" id="ARBA00022729"/>
    </source>
</evidence>
<proteinExistence type="predicted"/>
<comment type="caution">
    <text evidence="5">The sequence shown here is derived from an EMBL/GenBank/DDBJ whole genome shotgun (WGS) entry which is preliminary data.</text>
</comment>
<gene>
    <name evidence="5" type="ORF">TSOC_006281</name>
</gene>
<accession>A0A2J8A438</accession>
<evidence type="ECO:0000256" key="3">
    <source>
        <dbReference type="SAM" id="SignalP"/>
    </source>
</evidence>
<feature type="region of interest" description="Disordered" evidence="2">
    <location>
        <begin position="117"/>
        <end position="195"/>
    </location>
</feature>
<feature type="region of interest" description="Disordered" evidence="2">
    <location>
        <begin position="385"/>
        <end position="417"/>
    </location>
</feature>
<dbReference type="InterPro" id="IPR050966">
    <property type="entry name" value="Glutamyl_endopeptidase"/>
</dbReference>
<protein>
    <recommendedName>
        <fullName evidence="4">Peptidase S1 domain-containing protein</fullName>
    </recommendedName>
</protein>
<feature type="compositionally biased region" description="Pro residues" evidence="2">
    <location>
        <begin position="531"/>
        <end position="569"/>
    </location>
</feature>
<feature type="region of interest" description="Disordered" evidence="2">
    <location>
        <begin position="528"/>
        <end position="595"/>
    </location>
</feature>
<dbReference type="Gene3D" id="2.40.10.10">
    <property type="entry name" value="Trypsin-like serine proteases"/>
    <property type="match status" value="1"/>
</dbReference>
<dbReference type="GO" id="GO:0004252">
    <property type="term" value="F:serine-type endopeptidase activity"/>
    <property type="evidence" value="ECO:0007669"/>
    <property type="project" value="InterPro"/>
</dbReference>
<feature type="compositionally biased region" description="Basic and acidic residues" evidence="2">
    <location>
        <begin position="844"/>
        <end position="858"/>
    </location>
</feature>
<dbReference type="InterPro" id="IPR043504">
    <property type="entry name" value="Peptidase_S1_PA_chymotrypsin"/>
</dbReference>
<feature type="compositionally biased region" description="Pro residues" evidence="2">
    <location>
        <begin position="386"/>
        <end position="400"/>
    </location>
</feature>
<feature type="compositionally biased region" description="Gly residues" evidence="2">
    <location>
        <begin position="833"/>
        <end position="843"/>
    </location>
</feature>
<name>A0A2J8A438_9CHLO</name>
<feature type="domain" description="Peptidase S1" evidence="4">
    <location>
        <begin position="616"/>
        <end position="639"/>
    </location>
</feature>
<feature type="region of interest" description="Disordered" evidence="2">
    <location>
        <begin position="644"/>
        <end position="692"/>
    </location>
</feature>
<feature type="compositionally biased region" description="Gly residues" evidence="2">
    <location>
        <begin position="451"/>
        <end position="463"/>
    </location>
</feature>
<dbReference type="OrthoDB" id="538922at2759"/>
<feature type="compositionally biased region" description="Pro residues" evidence="2">
    <location>
        <begin position="436"/>
        <end position="445"/>
    </location>
</feature>
<organism evidence="5 6">
    <name type="scientific">Tetrabaena socialis</name>
    <dbReference type="NCBI Taxonomy" id="47790"/>
    <lineage>
        <taxon>Eukaryota</taxon>
        <taxon>Viridiplantae</taxon>
        <taxon>Chlorophyta</taxon>
        <taxon>core chlorophytes</taxon>
        <taxon>Chlorophyceae</taxon>
        <taxon>CS clade</taxon>
        <taxon>Chlamydomonadales</taxon>
        <taxon>Tetrabaenaceae</taxon>
        <taxon>Tetrabaena</taxon>
    </lineage>
</organism>
<feature type="compositionally biased region" description="Low complexity" evidence="2">
    <location>
        <begin position="308"/>
        <end position="322"/>
    </location>
</feature>
<feature type="region of interest" description="Disordered" evidence="2">
    <location>
        <begin position="429"/>
        <end position="479"/>
    </location>
</feature>
<dbReference type="SUPFAM" id="SSF50494">
    <property type="entry name" value="Trypsin-like serine proteases"/>
    <property type="match status" value="1"/>
</dbReference>
<feature type="region of interest" description="Disordered" evidence="2">
    <location>
        <begin position="25"/>
        <end position="63"/>
    </location>
</feature>
<feature type="chain" id="PRO_5014461165" description="Peptidase S1 domain-containing protein" evidence="3">
    <location>
        <begin position="26"/>
        <end position="869"/>
    </location>
</feature>
<dbReference type="AlphaFoldDB" id="A0A2J8A438"/>
<feature type="compositionally biased region" description="Low complexity" evidence="2">
    <location>
        <begin position="759"/>
        <end position="832"/>
    </location>
</feature>
<dbReference type="EMBL" id="PGGS01000188">
    <property type="protein sequence ID" value="PNH07279.1"/>
    <property type="molecule type" value="Genomic_DNA"/>
</dbReference>
<evidence type="ECO:0000313" key="5">
    <source>
        <dbReference type="EMBL" id="PNH07279.1"/>
    </source>
</evidence>
<keyword evidence="6" id="KW-1185">Reference proteome</keyword>
<sequence length="869" mass="84141">MGPACCRRLLAALALAAHLLQPLAAQQPGPPSPGPRGSPHAALGPSFPAASVPSPHWQLPSPETLAPSSLGVAAAAATLASIPVPRTTAGHLLSPGPSPAHSTRLLAGSQLAASVAQQPAAVPSGGGSSVRRMLRHSGGPQNLTAAPAEGAGASVGSGGGDRATASEAPLRGYTPPISSRGGARRGAGGTLAPNVGADASIVDVPATRADVAAARARGLPPAMTTHHGGASGLEAAAANGSKASAVTTVALDGAAANGPPNVGGVLYGGAVPYGALLLPASWPRAAAVKRAGGSDGAAGSVQFQLTAPGADPTATTTASSTAAGGGGPAAIAVADPGNQGTAGGGGDHTAATTATITNNNNSSNTAAGGDARAAAFSMFAANVPLSPEPAAGPDPSPGPNTPAWGADLEPPRLLPPPQPVPPIIGALILPDAPAGPLEPPLPRPPTRSSGTGTGADGGTPGGGKLERGAGPAFDAPASAAQGPPLAAAVAAAVAAVAAAAVTAPRSAMDAMRAQLQCVRGRDPLLQRVVAGPPPAPAPTALVPPPLAQQPAAPPPPAAAAALSPPPPPQQQQQQQQQEQQQEQQEQQQQQQQRGTELLAGAADPLSALGMLTALSGGERCTGALISACHVLTAGHCIHDFRAPDTEEGEEAGGSSRGSSSSGSSSSGGSAGGVDGGSGSGPRGNASSPAASRRRFIPGWDGLSAPYGDFVSRATVVPPQLLRLSDPSYDIGIVVLQGRVPASVGPFFQLPDPPQLDSPTGSAAANTSTSTNTTSTNSARTNSSTSLNSTSNSSARASRISSININGGSRSSSNSSSGGNSSSTCGRSNEPGAAGCGGAPGTEEGGTRGEEAPAFRVRAEGTILGDQKSK</sequence>
<dbReference type="InterPro" id="IPR009003">
    <property type="entry name" value="Peptidase_S1_PA"/>
</dbReference>
<feature type="signal peptide" evidence="3">
    <location>
        <begin position="1"/>
        <end position="25"/>
    </location>
</feature>
<dbReference type="PANTHER" id="PTHR15462:SF8">
    <property type="entry name" value="SERINE PROTEASE"/>
    <property type="match status" value="1"/>
</dbReference>
<feature type="region of interest" description="Disordered" evidence="2">
    <location>
        <begin position="308"/>
        <end position="368"/>
    </location>
</feature>
<evidence type="ECO:0000313" key="6">
    <source>
        <dbReference type="Proteomes" id="UP000236333"/>
    </source>
</evidence>
<feature type="compositionally biased region" description="Low complexity" evidence="2">
    <location>
        <begin position="652"/>
        <end position="667"/>
    </location>
</feature>
<evidence type="ECO:0000256" key="2">
    <source>
        <dbReference type="SAM" id="MobiDB-lite"/>
    </source>
</evidence>